<dbReference type="AlphaFoldDB" id="A0A417YZX5"/>
<keyword evidence="3" id="KW-1185">Reference proteome</keyword>
<dbReference type="OrthoDB" id="5397294at2"/>
<feature type="transmembrane region" description="Helical" evidence="1">
    <location>
        <begin position="27"/>
        <end position="46"/>
    </location>
</feature>
<feature type="transmembrane region" description="Helical" evidence="1">
    <location>
        <begin position="84"/>
        <end position="103"/>
    </location>
</feature>
<dbReference type="RefSeq" id="WP_118918984.1">
    <property type="nucleotide sequence ID" value="NZ_QWEG01000001.1"/>
</dbReference>
<keyword evidence="1" id="KW-0812">Transmembrane</keyword>
<dbReference type="EMBL" id="QWEG01000001">
    <property type="protein sequence ID" value="RHW43375.1"/>
    <property type="molecule type" value="Genomic_DNA"/>
</dbReference>
<dbReference type="Proteomes" id="UP000284416">
    <property type="component" value="Unassembled WGS sequence"/>
</dbReference>
<accession>A0A417YZX5</accession>
<gene>
    <name evidence="2" type="ORF">D1B31_01555</name>
</gene>
<protein>
    <submittedName>
        <fullName evidence="2">DUF3147 family protein</fullName>
    </submittedName>
</protein>
<sequence>MYVITKIIASAIVIGVVTEISRRFPSYGGIIAALPLVSLLSIIWLYVQGEQTATLSKFALGVLWGFPATAVLLVIVYIALQNSIHLFISIGLGVCGWLIFLLIQDLALKYIRVLFFN</sequence>
<evidence type="ECO:0000313" key="2">
    <source>
        <dbReference type="EMBL" id="RHW43375.1"/>
    </source>
</evidence>
<comment type="caution">
    <text evidence="2">The sequence shown here is derived from an EMBL/GenBank/DDBJ whole genome shotgun (WGS) entry which is preliminary data.</text>
</comment>
<evidence type="ECO:0000313" key="3">
    <source>
        <dbReference type="Proteomes" id="UP000284416"/>
    </source>
</evidence>
<dbReference type="NCBIfam" id="NF006750">
    <property type="entry name" value="PRK09272.1-3"/>
    <property type="match status" value="1"/>
</dbReference>
<proteinExistence type="predicted"/>
<organism evidence="2 3">
    <name type="scientific">Neobacillus notoginsengisoli</name>
    <dbReference type="NCBI Taxonomy" id="1578198"/>
    <lineage>
        <taxon>Bacteria</taxon>
        <taxon>Bacillati</taxon>
        <taxon>Bacillota</taxon>
        <taxon>Bacilli</taxon>
        <taxon>Bacillales</taxon>
        <taxon>Bacillaceae</taxon>
        <taxon>Neobacillus</taxon>
    </lineage>
</organism>
<reference evidence="2 3" key="1">
    <citation type="journal article" date="2017" name="Int. J. Syst. Evol. Microbiol.">
        <title>Bacillus notoginsengisoli sp. nov., a novel bacterium isolated from the rhizosphere of Panax notoginseng.</title>
        <authorList>
            <person name="Zhang M.Y."/>
            <person name="Cheng J."/>
            <person name="Cai Y."/>
            <person name="Zhang T.Y."/>
            <person name="Wu Y.Y."/>
            <person name="Manikprabhu D."/>
            <person name="Li W.J."/>
            <person name="Zhang Y.X."/>
        </authorList>
    </citation>
    <scope>NUCLEOTIDE SEQUENCE [LARGE SCALE GENOMIC DNA]</scope>
    <source>
        <strain evidence="2 3">JCM 30743</strain>
    </source>
</reference>
<evidence type="ECO:0000256" key="1">
    <source>
        <dbReference type="SAM" id="Phobius"/>
    </source>
</evidence>
<name>A0A417YZX5_9BACI</name>
<keyword evidence="1" id="KW-1133">Transmembrane helix</keyword>
<feature type="transmembrane region" description="Helical" evidence="1">
    <location>
        <begin position="58"/>
        <end position="78"/>
    </location>
</feature>
<keyword evidence="1" id="KW-0472">Membrane</keyword>